<name>A0A956SGY8_UNCEI</name>
<sequence length="240" mass="24471">MRDGRTLYLGGLLLVCVLLFVASACSAGQQNSSTTNAPTSSLSGRASSQLGILAAGSVLTWIALAGEDGHVASERFEAGSVEGLTDFGNVYGSGEGAFSLAAGLGVMGRLGNRPALTNASMDLGTSLLATSAAALAIKVSVRRTRPNGGPYSFPSGHTAVAFTTATVLEEHFGWRIGIPAYAAAGLTGIARMEDRKHFLSDVVAGATIGIVVGRAVPSRLGGSRCSLVAEGTRVGFRLRL</sequence>
<reference evidence="3" key="1">
    <citation type="submission" date="2020-04" db="EMBL/GenBank/DDBJ databases">
        <authorList>
            <person name="Zhang T."/>
        </authorList>
    </citation>
    <scope>NUCLEOTIDE SEQUENCE</scope>
    <source>
        <strain evidence="3">HKST-UBA02</strain>
    </source>
</reference>
<keyword evidence="1" id="KW-0732">Signal</keyword>
<dbReference type="Pfam" id="PF01569">
    <property type="entry name" value="PAP2"/>
    <property type="match status" value="1"/>
</dbReference>
<evidence type="ECO:0000259" key="2">
    <source>
        <dbReference type="SMART" id="SM00014"/>
    </source>
</evidence>
<evidence type="ECO:0000256" key="1">
    <source>
        <dbReference type="SAM" id="SignalP"/>
    </source>
</evidence>
<protein>
    <submittedName>
        <fullName evidence="3">Phosphatase PAP2 family protein</fullName>
    </submittedName>
</protein>
<dbReference type="Gene3D" id="1.20.144.10">
    <property type="entry name" value="Phosphatidic acid phosphatase type 2/haloperoxidase"/>
    <property type="match status" value="1"/>
</dbReference>
<proteinExistence type="predicted"/>
<feature type="chain" id="PRO_5036809269" evidence="1">
    <location>
        <begin position="28"/>
        <end position="240"/>
    </location>
</feature>
<evidence type="ECO:0000313" key="3">
    <source>
        <dbReference type="EMBL" id="MCA9759109.1"/>
    </source>
</evidence>
<feature type="domain" description="Phosphatidic acid phosphatase type 2/haloperoxidase" evidence="2">
    <location>
        <begin position="123"/>
        <end position="217"/>
    </location>
</feature>
<organism evidence="3 4">
    <name type="scientific">Eiseniibacteriota bacterium</name>
    <dbReference type="NCBI Taxonomy" id="2212470"/>
    <lineage>
        <taxon>Bacteria</taxon>
        <taxon>Candidatus Eiseniibacteriota</taxon>
    </lineage>
</organism>
<dbReference type="AlphaFoldDB" id="A0A956SGY8"/>
<dbReference type="SUPFAM" id="SSF48317">
    <property type="entry name" value="Acid phosphatase/Vanadium-dependent haloperoxidase"/>
    <property type="match status" value="1"/>
</dbReference>
<dbReference type="EMBL" id="JAGQHS010000266">
    <property type="protein sequence ID" value="MCA9759109.1"/>
    <property type="molecule type" value="Genomic_DNA"/>
</dbReference>
<comment type="caution">
    <text evidence="3">The sequence shown here is derived from an EMBL/GenBank/DDBJ whole genome shotgun (WGS) entry which is preliminary data.</text>
</comment>
<dbReference type="SMART" id="SM00014">
    <property type="entry name" value="acidPPc"/>
    <property type="match status" value="1"/>
</dbReference>
<reference evidence="3" key="2">
    <citation type="journal article" date="2021" name="Microbiome">
        <title>Successional dynamics and alternative stable states in a saline activated sludge microbial community over 9 years.</title>
        <authorList>
            <person name="Wang Y."/>
            <person name="Ye J."/>
            <person name="Ju F."/>
            <person name="Liu L."/>
            <person name="Boyd J.A."/>
            <person name="Deng Y."/>
            <person name="Parks D.H."/>
            <person name="Jiang X."/>
            <person name="Yin X."/>
            <person name="Woodcroft B.J."/>
            <person name="Tyson G.W."/>
            <person name="Hugenholtz P."/>
            <person name="Polz M.F."/>
            <person name="Zhang T."/>
        </authorList>
    </citation>
    <scope>NUCLEOTIDE SEQUENCE</scope>
    <source>
        <strain evidence="3">HKST-UBA02</strain>
    </source>
</reference>
<evidence type="ECO:0000313" key="4">
    <source>
        <dbReference type="Proteomes" id="UP000739538"/>
    </source>
</evidence>
<dbReference type="InterPro" id="IPR000326">
    <property type="entry name" value="PAP2/HPO"/>
</dbReference>
<dbReference type="PROSITE" id="PS51257">
    <property type="entry name" value="PROKAR_LIPOPROTEIN"/>
    <property type="match status" value="1"/>
</dbReference>
<accession>A0A956SGY8</accession>
<gene>
    <name evidence="3" type="ORF">KDA27_25170</name>
</gene>
<dbReference type="InterPro" id="IPR036938">
    <property type="entry name" value="PAP2/HPO_sf"/>
</dbReference>
<dbReference type="Proteomes" id="UP000739538">
    <property type="component" value="Unassembled WGS sequence"/>
</dbReference>
<feature type="signal peptide" evidence="1">
    <location>
        <begin position="1"/>
        <end position="27"/>
    </location>
</feature>